<dbReference type="AlphaFoldDB" id="T1EYF5"/>
<dbReference type="EMBL" id="AMQM01002532">
    <property type="status" value="NOT_ANNOTATED_CDS"/>
    <property type="molecule type" value="Genomic_DNA"/>
</dbReference>
<dbReference type="EnsemblMetazoa" id="HelroT166721">
    <property type="protein sequence ID" value="HelroP166721"/>
    <property type="gene ID" value="HelroG166721"/>
</dbReference>
<sequence>MSEVKNVEVDPQVDVVDKEFLIKLMLSKSKDVSLKAQVSYFLFSIPVSSVSSERRKNLSNRIKIAYYHYFGVKVADQERTWAPHICCSVCYVGLTQWLNGKRKQIPFAIPMIWREPRDHHSDCYFCMTNIQGHSKKTKASIVYPNCSSAIKPVPHSVEYPVPTPPTDTVLYSEEEQSGDEKVDVEYKPDYDKDKPHMITQGELSDLVRDLGLTKNKAELLGSRLQQWNLLDRGTKISHFRDRHTEFAKFYNKEDNICYCVDIAGLMTKLDDEYDPVDWRLFIDSSKVSLKAVLLHNGNVKPSIPVAHAVVMKETYESMKTLLKVIKYTDHNWDISGDLKVVALLLGMQLGYTKHMCFLCLWNSRDDANHYLVKDWPARIDPVPGQFNILHESLVNPDKIFLPPLHIKLGIFKNFVKALPTDSKGFIYLKDKFKTTLTNAKIAAGVFTGPQIREVIRDPNFKLQLEPVELLAWEAFVALVQNFLGNHRSEDYVNLVENFIMAYQNMGCRMSLKIHFLHSHLSFFPTNLGAGSTRQDRLTHGFFTRLTSESVRTVTKESILVTEAFASVLAWIRYASVLYSLTFIQLTLRTILAKVALLAPIGTCTSIYETWLTVNKSLRTKTFSTVRSEKPSSAVAFPDNFNQADVSVSALAPVLAE</sequence>
<dbReference type="KEGG" id="hro:HELRODRAFT_166721"/>
<dbReference type="EMBL" id="KB095812">
    <property type="protein sequence ID" value="ESO11705.1"/>
    <property type="molecule type" value="Genomic_DNA"/>
</dbReference>
<dbReference type="PANTHER" id="PTHR46114:SF1">
    <property type="entry name" value="ZAD DOMAIN-CONTAINING PROTEIN"/>
    <property type="match status" value="1"/>
</dbReference>
<evidence type="ECO:0000313" key="1">
    <source>
        <dbReference type="EMBL" id="ESO11705.1"/>
    </source>
</evidence>
<protein>
    <submittedName>
        <fullName evidence="1 2">Uncharacterized protein</fullName>
    </submittedName>
</protein>
<organism evidence="2 3">
    <name type="scientific">Helobdella robusta</name>
    <name type="common">Californian leech</name>
    <dbReference type="NCBI Taxonomy" id="6412"/>
    <lineage>
        <taxon>Eukaryota</taxon>
        <taxon>Metazoa</taxon>
        <taxon>Spiralia</taxon>
        <taxon>Lophotrochozoa</taxon>
        <taxon>Annelida</taxon>
        <taxon>Clitellata</taxon>
        <taxon>Hirudinea</taxon>
        <taxon>Rhynchobdellida</taxon>
        <taxon>Glossiphoniidae</taxon>
        <taxon>Helobdella</taxon>
    </lineage>
</organism>
<dbReference type="STRING" id="6412.T1EYF5"/>
<dbReference type="OrthoDB" id="6147016at2759"/>
<reference evidence="3" key="1">
    <citation type="submission" date="2012-12" db="EMBL/GenBank/DDBJ databases">
        <authorList>
            <person name="Hellsten U."/>
            <person name="Grimwood J."/>
            <person name="Chapman J.A."/>
            <person name="Shapiro H."/>
            <person name="Aerts A."/>
            <person name="Otillar R.P."/>
            <person name="Terry A.Y."/>
            <person name="Boore J.L."/>
            <person name="Simakov O."/>
            <person name="Marletaz F."/>
            <person name="Cho S.-J."/>
            <person name="Edsinger-Gonzales E."/>
            <person name="Havlak P."/>
            <person name="Kuo D.-H."/>
            <person name="Larsson T."/>
            <person name="Lv J."/>
            <person name="Arendt D."/>
            <person name="Savage R."/>
            <person name="Osoegawa K."/>
            <person name="de Jong P."/>
            <person name="Lindberg D.R."/>
            <person name="Seaver E.C."/>
            <person name="Weisblat D.A."/>
            <person name="Putnam N.H."/>
            <person name="Grigoriev I.V."/>
            <person name="Rokhsar D.S."/>
        </authorList>
    </citation>
    <scope>NUCLEOTIDE SEQUENCE</scope>
</reference>
<gene>
    <name evidence="2" type="primary">20201605</name>
    <name evidence="1" type="ORF">HELRODRAFT_166721</name>
</gene>
<dbReference type="PANTHER" id="PTHR46114">
    <property type="entry name" value="APPLE DOMAIN-CONTAINING PROTEIN"/>
    <property type="match status" value="1"/>
</dbReference>
<dbReference type="HOGENOM" id="CLU_027602_2_0_1"/>
<accession>T1EYF5</accession>
<dbReference type="Proteomes" id="UP000015101">
    <property type="component" value="Unassembled WGS sequence"/>
</dbReference>
<dbReference type="eggNOG" id="ENOG502S7G8">
    <property type="taxonomic scope" value="Eukaryota"/>
</dbReference>
<dbReference type="CTD" id="20201605"/>
<proteinExistence type="predicted"/>
<dbReference type="OMA" id="TCTSIYE"/>
<dbReference type="InParanoid" id="T1EYF5"/>
<reference evidence="2" key="3">
    <citation type="submission" date="2015-06" db="UniProtKB">
        <authorList>
            <consortium name="EnsemblMetazoa"/>
        </authorList>
    </citation>
    <scope>IDENTIFICATION</scope>
</reference>
<evidence type="ECO:0000313" key="3">
    <source>
        <dbReference type="Proteomes" id="UP000015101"/>
    </source>
</evidence>
<keyword evidence="3" id="KW-1185">Reference proteome</keyword>
<dbReference type="RefSeq" id="XP_009010193.1">
    <property type="nucleotide sequence ID" value="XM_009011945.1"/>
</dbReference>
<dbReference type="EMBL" id="AMQM01002533">
    <property type="status" value="NOT_ANNOTATED_CDS"/>
    <property type="molecule type" value="Genomic_DNA"/>
</dbReference>
<reference evidence="1 3" key="2">
    <citation type="journal article" date="2013" name="Nature">
        <title>Insights into bilaterian evolution from three spiralian genomes.</title>
        <authorList>
            <person name="Simakov O."/>
            <person name="Marletaz F."/>
            <person name="Cho S.J."/>
            <person name="Edsinger-Gonzales E."/>
            <person name="Havlak P."/>
            <person name="Hellsten U."/>
            <person name="Kuo D.H."/>
            <person name="Larsson T."/>
            <person name="Lv J."/>
            <person name="Arendt D."/>
            <person name="Savage R."/>
            <person name="Osoegawa K."/>
            <person name="de Jong P."/>
            <person name="Grimwood J."/>
            <person name="Chapman J.A."/>
            <person name="Shapiro H."/>
            <person name="Aerts A."/>
            <person name="Otillar R.P."/>
            <person name="Terry A.Y."/>
            <person name="Boore J.L."/>
            <person name="Grigoriev I.V."/>
            <person name="Lindberg D.R."/>
            <person name="Seaver E.C."/>
            <person name="Weisblat D.A."/>
            <person name="Putnam N.H."/>
            <person name="Rokhsar D.S."/>
        </authorList>
    </citation>
    <scope>NUCLEOTIDE SEQUENCE</scope>
</reference>
<dbReference type="GeneID" id="20201605"/>
<name>T1EYF5_HELRO</name>
<evidence type="ECO:0000313" key="2">
    <source>
        <dbReference type="EnsemblMetazoa" id="HelroP166721"/>
    </source>
</evidence>